<sequence length="599" mass="66472">MCASVSLSWPLIGLGASSLFFISRHLKRKKKNAKKIIMGRFKSHPQAAAAAAIDNNSKSRSSDSLVSHPATEGLIEDGSKGSRDSETSIRLECHNQIINEKEARFDRSMKEGEGRLTSICDGEWTSLSSLRNNIFDHIVAFAKLLPKDEWIPLMYSAKKFHLEFLEDLFADSGILFRYLHGPTDCHGGLEGSGCELSSSEMEISCSDAFDALRHWRRSAIFQPLRSMFFVVSGRAEHLNRQTLAILDFLDSLPPNISHFAEMHIYVDDGMEGTILDGSGIGELLQSVARTLCTSLILHTSDLEFSLDSDAREIETTGLRLRDSTSSLRSLCISSSLLSHSSIQNLLLSWAPSLERLENLDLCIRGAVPVTWPSFLNQLQIPALRHHHLAAVDRTSLSYLLVSHPHLITISLGNIDENDSARGATTTALLQLPSLRLVSGHVRDVHHFFRMVSASPAMNIDLELLPADAATDANHSSKPIFDSQAHNAFLELLARHDHSPGALHIAFPDIDNFNGPFFSDNFSTRPEQKIRITELHVSLQCRPSSVPVLLDLIAHWILLFPCVELVLISTGSAHLELSDCDKQEFKESISLSKPRITIHF</sequence>
<evidence type="ECO:0000256" key="2">
    <source>
        <dbReference type="SAM" id="Phobius"/>
    </source>
</evidence>
<feature type="compositionally biased region" description="Basic and acidic residues" evidence="1">
    <location>
        <begin position="77"/>
        <end position="87"/>
    </location>
</feature>
<keyword evidence="2" id="KW-1133">Transmembrane helix</keyword>
<dbReference type="InParanoid" id="A0A0H2R1U6"/>
<accession>A0A0H2R1U6</accession>
<evidence type="ECO:0000313" key="3">
    <source>
        <dbReference type="EMBL" id="KLO05302.1"/>
    </source>
</evidence>
<feature type="region of interest" description="Disordered" evidence="1">
    <location>
        <begin position="53"/>
        <end position="87"/>
    </location>
</feature>
<feature type="transmembrane region" description="Helical" evidence="2">
    <location>
        <begin position="6"/>
        <end position="26"/>
    </location>
</feature>
<gene>
    <name evidence="3" type="ORF">SCHPADRAFT_896371</name>
</gene>
<name>A0A0H2R1U6_9AGAM</name>
<feature type="compositionally biased region" description="Polar residues" evidence="1">
    <location>
        <begin position="54"/>
        <end position="65"/>
    </location>
</feature>
<reference evidence="3 4" key="1">
    <citation type="submission" date="2015-04" db="EMBL/GenBank/DDBJ databases">
        <title>Complete genome sequence of Schizopora paradoxa KUC8140, a cosmopolitan wood degrader in East Asia.</title>
        <authorList>
            <consortium name="DOE Joint Genome Institute"/>
            <person name="Min B."/>
            <person name="Park H."/>
            <person name="Jang Y."/>
            <person name="Kim J.-J."/>
            <person name="Kim K.H."/>
            <person name="Pangilinan J."/>
            <person name="Lipzen A."/>
            <person name="Riley R."/>
            <person name="Grigoriev I.V."/>
            <person name="Spatafora J.W."/>
            <person name="Choi I.-G."/>
        </authorList>
    </citation>
    <scope>NUCLEOTIDE SEQUENCE [LARGE SCALE GENOMIC DNA]</scope>
    <source>
        <strain evidence="3 4">KUC8140</strain>
    </source>
</reference>
<evidence type="ECO:0000313" key="4">
    <source>
        <dbReference type="Proteomes" id="UP000053477"/>
    </source>
</evidence>
<keyword evidence="2" id="KW-0472">Membrane</keyword>
<keyword evidence="4" id="KW-1185">Reference proteome</keyword>
<evidence type="ECO:0000256" key="1">
    <source>
        <dbReference type="SAM" id="MobiDB-lite"/>
    </source>
</evidence>
<protein>
    <submittedName>
        <fullName evidence="3">Uncharacterized protein</fullName>
    </submittedName>
</protein>
<dbReference type="EMBL" id="KQ086329">
    <property type="protein sequence ID" value="KLO05302.1"/>
    <property type="molecule type" value="Genomic_DNA"/>
</dbReference>
<dbReference type="Proteomes" id="UP000053477">
    <property type="component" value="Unassembled WGS sequence"/>
</dbReference>
<proteinExistence type="predicted"/>
<keyword evidence="2" id="KW-0812">Transmembrane</keyword>
<organism evidence="3 4">
    <name type="scientific">Schizopora paradoxa</name>
    <dbReference type="NCBI Taxonomy" id="27342"/>
    <lineage>
        <taxon>Eukaryota</taxon>
        <taxon>Fungi</taxon>
        <taxon>Dikarya</taxon>
        <taxon>Basidiomycota</taxon>
        <taxon>Agaricomycotina</taxon>
        <taxon>Agaricomycetes</taxon>
        <taxon>Hymenochaetales</taxon>
        <taxon>Schizoporaceae</taxon>
        <taxon>Schizopora</taxon>
    </lineage>
</organism>
<dbReference type="AlphaFoldDB" id="A0A0H2R1U6"/>